<comment type="similarity">
    <text evidence="4">Belongs to the D-isomer specific 2-hydroxyacid dehydrogenase family.</text>
</comment>
<dbReference type="AlphaFoldDB" id="A0A811QZ64"/>
<evidence type="ECO:0000256" key="2">
    <source>
        <dbReference type="ARBA" id="ARBA00023002"/>
    </source>
</evidence>
<dbReference type="EMBL" id="CAJGYO010000011">
    <property type="protein sequence ID" value="CAD6261453.1"/>
    <property type="molecule type" value="Genomic_DNA"/>
</dbReference>
<dbReference type="InterPro" id="IPR050223">
    <property type="entry name" value="D-isomer_2-hydroxyacid_DH"/>
</dbReference>
<dbReference type="OrthoDB" id="9991913at2759"/>
<dbReference type="InterPro" id="IPR006140">
    <property type="entry name" value="D-isomer_DH_NAD-bd"/>
</dbReference>
<evidence type="ECO:0000313" key="8">
    <source>
        <dbReference type="Proteomes" id="UP000604825"/>
    </source>
</evidence>
<evidence type="ECO:0000259" key="5">
    <source>
        <dbReference type="Pfam" id="PF00389"/>
    </source>
</evidence>
<evidence type="ECO:0000313" key="7">
    <source>
        <dbReference type="EMBL" id="CAD6261453.1"/>
    </source>
</evidence>
<proteinExistence type="inferred from homology"/>
<dbReference type="Pfam" id="PF02826">
    <property type="entry name" value="2-Hacid_dh_C"/>
    <property type="match status" value="1"/>
</dbReference>
<evidence type="ECO:0000256" key="3">
    <source>
        <dbReference type="ARBA" id="ARBA00023027"/>
    </source>
</evidence>
<dbReference type="GO" id="GO:0030267">
    <property type="term" value="F:glyoxylate reductase (NADPH) activity"/>
    <property type="evidence" value="ECO:0007669"/>
    <property type="project" value="TreeGrafter"/>
</dbReference>
<keyword evidence="3" id="KW-0520">NAD</keyword>
<dbReference type="SUPFAM" id="SSF52283">
    <property type="entry name" value="Formate/glycerate dehydrogenase catalytic domain-like"/>
    <property type="match status" value="1"/>
</dbReference>
<dbReference type="Gene3D" id="3.40.50.720">
    <property type="entry name" value="NAD(P)-binding Rossmann-like Domain"/>
    <property type="match status" value="2"/>
</dbReference>
<keyword evidence="1" id="KW-0521">NADP</keyword>
<accession>A0A811QZ64</accession>
<evidence type="ECO:0000256" key="4">
    <source>
        <dbReference type="RuleBase" id="RU003719"/>
    </source>
</evidence>
<comment type="caution">
    <text evidence="7">The sequence shown here is derived from an EMBL/GenBank/DDBJ whole genome shotgun (WGS) entry which is preliminary data.</text>
</comment>
<reference evidence="7" key="1">
    <citation type="submission" date="2020-10" db="EMBL/GenBank/DDBJ databases">
        <authorList>
            <person name="Han B."/>
            <person name="Lu T."/>
            <person name="Zhao Q."/>
            <person name="Huang X."/>
            <person name="Zhao Y."/>
        </authorList>
    </citation>
    <scope>NUCLEOTIDE SEQUENCE</scope>
</reference>
<dbReference type="Proteomes" id="UP000604825">
    <property type="component" value="Unassembled WGS sequence"/>
</dbReference>
<name>A0A811QZ64_9POAL</name>
<dbReference type="GO" id="GO:0016618">
    <property type="term" value="F:hydroxypyruvate reductase [NAD(P)H] activity"/>
    <property type="evidence" value="ECO:0007669"/>
    <property type="project" value="TreeGrafter"/>
</dbReference>
<organism evidence="7 8">
    <name type="scientific">Miscanthus lutarioriparius</name>
    <dbReference type="NCBI Taxonomy" id="422564"/>
    <lineage>
        <taxon>Eukaryota</taxon>
        <taxon>Viridiplantae</taxon>
        <taxon>Streptophyta</taxon>
        <taxon>Embryophyta</taxon>
        <taxon>Tracheophyta</taxon>
        <taxon>Spermatophyta</taxon>
        <taxon>Magnoliopsida</taxon>
        <taxon>Liliopsida</taxon>
        <taxon>Poales</taxon>
        <taxon>Poaceae</taxon>
        <taxon>PACMAD clade</taxon>
        <taxon>Panicoideae</taxon>
        <taxon>Andropogonodae</taxon>
        <taxon>Andropogoneae</taxon>
        <taxon>Saccharinae</taxon>
        <taxon>Miscanthus</taxon>
    </lineage>
</organism>
<evidence type="ECO:0008006" key="9">
    <source>
        <dbReference type="Google" id="ProtNLM"/>
    </source>
</evidence>
<keyword evidence="8" id="KW-1185">Reference proteome</keyword>
<keyword evidence="2 4" id="KW-0560">Oxidoreductase</keyword>
<dbReference type="SUPFAM" id="SSF51735">
    <property type="entry name" value="NAD(P)-binding Rossmann-fold domains"/>
    <property type="match status" value="1"/>
</dbReference>
<gene>
    <name evidence="7" type="ORF">NCGR_LOCUS44874</name>
</gene>
<sequence length="324" mass="33913">MASAATGAAKPGLLLLRRTDATFIAALRARFRVHDFYASGAALPDYLTAAAAEPDPPRTALVVAGGAILVDAAFLDAVPSVGCVVTTGAGVDHVDLAQCARRGAGEIFSVDVADHAVGLLIGVLRRVAAADRYVRAGLWPAQGDYPLTTKLSGKRVGIIGLGSIGSQIAKRLQAFGCAISYHSREPKAFAPYRYLPDAHALAADSDALIVACALNDATRRIVGRCVLDALGPNGVLVNIARGVNVDEQELVAALQEGRIAGAGLDVFQNEPHVPPELRDMDNVVLTAHEAVFTEESRANLQELMIGNLEAFFSGKPLLTPVLPP</sequence>
<dbReference type="CDD" id="cd12156">
    <property type="entry name" value="HPPR"/>
    <property type="match status" value="1"/>
</dbReference>
<evidence type="ECO:0000259" key="6">
    <source>
        <dbReference type="Pfam" id="PF02826"/>
    </source>
</evidence>
<feature type="domain" description="D-isomer specific 2-hydroxyacid dehydrogenase NAD-binding" evidence="6">
    <location>
        <begin position="117"/>
        <end position="289"/>
    </location>
</feature>
<dbReference type="GO" id="GO:0005829">
    <property type="term" value="C:cytosol"/>
    <property type="evidence" value="ECO:0007669"/>
    <property type="project" value="TreeGrafter"/>
</dbReference>
<dbReference type="GO" id="GO:0051287">
    <property type="term" value="F:NAD binding"/>
    <property type="evidence" value="ECO:0007669"/>
    <property type="project" value="InterPro"/>
</dbReference>
<dbReference type="InterPro" id="IPR036291">
    <property type="entry name" value="NAD(P)-bd_dom_sf"/>
</dbReference>
<dbReference type="FunFam" id="3.40.50.720:FF:000213">
    <property type="entry name" value="Putative 2-hydroxyacid dehydrogenase"/>
    <property type="match status" value="1"/>
</dbReference>
<dbReference type="InterPro" id="IPR029752">
    <property type="entry name" value="D-isomer_DH_CS1"/>
</dbReference>
<dbReference type="Pfam" id="PF00389">
    <property type="entry name" value="2-Hacid_dh"/>
    <property type="match status" value="1"/>
</dbReference>
<evidence type="ECO:0000256" key="1">
    <source>
        <dbReference type="ARBA" id="ARBA00022857"/>
    </source>
</evidence>
<feature type="domain" description="D-isomer specific 2-hydroxyacid dehydrogenase catalytic" evidence="5">
    <location>
        <begin position="60"/>
        <end position="321"/>
    </location>
</feature>
<dbReference type="PROSITE" id="PS00065">
    <property type="entry name" value="D_2_HYDROXYACID_DH_1"/>
    <property type="match status" value="1"/>
</dbReference>
<dbReference type="PANTHER" id="PTHR10996">
    <property type="entry name" value="2-HYDROXYACID DEHYDROGENASE-RELATED"/>
    <property type="match status" value="1"/>
</dbReference>
<dbReference type="PANTHER" id="PTHR10996:SF179">
    <property type="entry name" value="D-ISOMER SPECIFIC 2-HYDROXYACID DEHYDROGENASE FAMILY PROTEIN-RELATED"/>
    <property type="match status" value="1"/>
</dbReference>
<protein>
    <recommendedName>
        <fullName evidence="9">Hydroxyphenylpyruvate reductase</fullName>
    </recommendedName>
</protein>
<dbReference type="InterPro" id="IPR006139">
    <property type="entry name" value="D-isomer_2_OHA_DH_cat_dom"/>
</dbReference>